<sequence>RNLEDLVEYKELSQILDTLELTFIKGVSVLKEILPKNYLIKEGLSAVIEKDQIIIRPIYGLSIYLKSSLNDKLCSFKKILAINMMLFDDLFKK</sequence>
<evidence type="ECO:0000313" key="1">
    <source>
        <dbReference type="EMBL" id="GAI04491.1"/>
    </source>
</evidence>
<proteinExistence type="predicted"/>
<accession>X1LF81</accession>
<protein>
    <submittedName>
        <fullName evidence="1">Uncharacterized protein</fullName>
    </submittedName>
</protein>
<dbReference type="AlphaFoldDB" id="X1LF81"/>
<name>X1LF81_9ZZZZ</name>
<feature type="non-terminal residue" evidence="1">
    <location>
        <position position="1"/>
    </location>
</feature>
<comment type="caution">
    <text evidence="1">The sequence shown here is derived from an EMBL/GenBank/DDBJ whole genome shotgun (WGS) entry which is preliminary data.</text>
</comment>
<organism evidence="1">
    <name type="scientific">marine sediment metagenome</name>
    <dbReference type="NCBI Taxonomy" id="412755"/>
    <lineage>
        <taxon>unclassified sequences</taxon>
        <taxon>metagenomes</taxon>
        <taxon>ecological metagenomes</taxon>
    </lineage>
</organism>
<gene>
    <name evidence="1" type="ORF">S06H3_19235</name>
</gene>
<dbReference type="EMBL" id="BARV01009827">
    <property type="protein sequence ID" value="GAI04491.1"/>
    <property type="molecule type" value="Genomic_DNA"/>
</dbReference>
<reference evidence="1" key="1">
    <citation type="journal article" date="2014" name="Front. Microbiol.">
        <title>High frequency of phylogenetically diverse reductive dehalogenase-homologous genes in deep subseafloor sedimentary metagenomes.</title>
        <authorList>
            <person name="Kawai M."/>
            <person name="Futagami T."/>
            <person name="Toyoda A."/>
            <person name="Takaki Y."/>
            <person name="Nishi S."/>
            <person name="Hori S."/>
            <person name="Arai W."/>
            <person name="Tsubouchi T."/>
            <person name="Morono Y."/>
            <person name="Uchiyama I."/>
            <person name="Ito T."/>
            <person name="Fujiyama A."/>
            <person name="Inagaki F."/>
            <person name="Takami H."/>
        </authorList>
    </citation>
    <scope>NUCLEOTIDE SEQUENCE</scope>
    <source>
        <strain evidence="1">Expedition CK06-06</strain>
    </source>
</reference>